<dbReference type="Pfam" id="PF02148">
    <property type="entry name" value="zf-UBP"/>
    <property type="match status" value="1"/>
</dbReference>
<proteinExistence type="predicted"/>
<dbReference type="PROSITE" id="PS50271">
    <property type="entry name" value="ZF_UBP"/>
    <property type="match status" value="1"/>
</dbReference>
<dbReference type="InterPro" id="IPR001607">
    <property type="entry name" value="Znf_UBP"/>
</dbReference>
<sequence>MKRLCPNVAQKPRILQENLRILRRIPMSIGGTGLCKTTKKDVSSSQENPSEDDVLEDHSVWMCLQCGHLGCGRFSENKHALHHYQTPHSDSHCVVVNTTNWGVWCYECDDEVEANTVRRLEDCVDFLRKHVGLSKTKSSPSVSSGILLFLC</sequence>
<dbReference type="InterPro" id="IPR013083">
    <property type="entry name" value="Znf_RING/FYVE/PHD"/>
</dbReference>
<name>A0ABM1BTT6_LIMPO</name>
<dbReference type="GeneID" id="106472419"/>
<accession>A0ABM1BTT6</accession>
<dbReference type="RefSeq" id="XP_013788521.1">
    <property type="nucleotide sequence ID" value="XM_013933067.1"/>
</dbReference>
<evidence type="ECO:0000313" key="4">
    <source>
        <dbReference type="RefSeq" id="XP_013788521.1"/>
    </source>
</evidence>
<protein>
    <submittedName>
        <fullName evidence="4">Ubiquitin carboxyl-terminal hydrolase 16-like</fullName>
    </submittedName>
</protein>
<dbReference type="SMART" id="SM00290">
    <property type="entry name" value="ZnF_UBP"/>
    <property type="match status" value="1"/>
</dbReference>
<gene>
    <name evidence="4" type="primary">LOC106472419</name>
</gene>
<reference evidence="4" key="1">
    <citation type="submission" date="2025-08" db="UniProtKB">
        <authorList>
            <consortium name="RefSeq"/>
        </authorList>
    </citation>
    <scope>IDENTIFICATION</scope>
    <source>
        <tissue evidence="4">Muscle</tissue>
    </source>
</reference>
<evidence type="ECO:0000259" key="2">
    <source>
        <dbReference type="PROSITE" id="PS50271"/>
    </source>
</evidence>
<dbReference type="Proteomes" id="UP000694941">
    <property type="component" value="Unplaced"/>
</dbReference>
<evidence type="ECO:0000313" key="3">
    <source>
        <dbReference type="Proteomes" id="UP000694941"/>
    </source>
</evidence>
<dbReference type="SUPFAM" id="SSF57850">
    <property type="entry name" value="RING/U-box"/>
    <property type="match status" value="1"/>
</dbReference>
<dbReference type="Gene3D" id="3.30.40.10">
    <property type="entry name" value="Zinc/RING finger domain, C3HC4 (zinc finger)"/>
    <property type="match status" value="1"/>
</dbReference>
<feature type="domain" description="UBP-type" evidence="2">
    <location>
        <begin position="3"/>
        <end position="135"/>
    </location>
</feature>
<keyword evidence="1" id="KW-0862">Zinc</keyword>
<keyword evidence="1" id="KW-0479">Metal-binding</keyword>
<organism evidence="3 4">
    <name type="scientific">Limulus polyphemus</name>
    <name type="common">Atlantic horseshoe crab</name>
    <dbReference type="NCBI Taxonomy" id="6850"/>
    <lineage>
        <taxon>Eukaryota</taxon>
        <taxon>Metazoa</taxon>
        <taxon>Ecdysozoa</taxon>
        <taxon>Arthropoda</taxon>
        <taxon>Chelicerata</taxon>
        <taxon>Merostomata</taxon>
        <taxon>Xiphosura</taxon>
        <taxon>Limulidae</taxon>
        <taxon>Limulus</taxon>
    </lineage>
</organism>
<evidence type="ECO:0000256" key="1">
    <source>
        <dbReference type="PROSITE-ProRule" id="PRU00502"/>
    </source>
</evidence>
<keyword evidence="3" id="KW-1185">Reference proteome</keyword>
<keyword evidence="1" id="KW-0863">Zinc-finger</keyword>